<dbReference type="InterPro" id="IPR006076">
    <property type="entry name" value="FAD-dep_OxRdtase"/>
</dbReference>
<organism evidence="3 4">
    <name type="scientific">Sinobacterium norvegicum</name>
    <dbReference type="NCBI Taxonomy" id="1641715"/>
    <lineage>
        <taxon>Bacteria</taxon>
        <taxon>Pseudomonadati</taxon>
        <taxon>Pseudomonadota</taxon>
        <taxon>Gammaproteobacteria</taxon>
        <taxon>Cellvibrionales</taxon>
        <taxon>Spongiibacteraceae</taxon>
        <taxon>Sinobacterium</taxon>
    </lineage>
</organism>
<proteinExistence type="predicted"/>
<dbReference type="Gene3D" id="3.30.9.10">
    <property type="entry name" value="D-Amino Acid Oxidase, subunit A, domain 2"/>
    <property type="match status" value="1"/>
</dbReference>
<evidence type="ECO:0000313" key="3">
    <source>
        <dbReference type="EMBL" id="CAH0992825.1"/>
    </source>
</evidence>
<dbReference type="InterPro" id="IPR036188">
    <property type="entry name" value="FAD/NAD-bd_sf"/>
</dbReference>
<sequence>MRHEVKVDISIIGGGIAGLWLLNRLQQAGYSAVLFEQADLGSDQTIASQGMIHGGLKYALSGIINGSSEAVAEMPALWQRCIDGEGEVDLSKTKLLSKEFNMWSTGSAGSKLTSFFATKAMRGRINKLKRPDYPQVFQNKAFAGNVYRLVDIVLDVPSLLNNLKSNCPGRIFSIDWQQAQFQQQQDGSVSALEIKHGDDIIAIAAQQHVFTAGKGNGDLMAMLNLQQPKMQIRPLQQVMVKHSNDFDLYAHCVDFSLSTSPRLTVSSHRSDDGSLTWYLGGDLATNGLNDSPEQLINKAKREMNTLFPWLDFSDAQWTTISVDRAEPKQSSLSKPDQAFAQVSDAAANVIVAWPTKLTLAPDLADKVIASLQDAALSPQPTANIEALEVLGCPTVANKVWDKNFEY</sequence>
<keyword evidence="4" id="KW-1185">Reference proteome</keyword>
<keyword evidence="1 3" id="KW-0560">Oxidoreductase</keyword>
<gene>
    <name evidence="3" type="ORF">SIN8267_02962</name>
</gene>
<accession>A0ABM9AHW4</accession>
<dbReference type="Gene3D" id="3.50.50.60">
    <property type="entry name" value="FAD/NAD(P)-binding domain"/>
    <property type="match status" value="1"/>
</dbReference>
<dbReference type="GO" id="GO:0016491">
    <property type="term" value="F:oxidoreductase activity"/>
    <property type="evidence" value="ECO:0007669"/>
    <property type="project" value="UniProtKB-KW"/>
</dbReference>
<comment type="caution">
    <text evidence="3">The sequence shown here is derived from an EMBL/GenBank/DDBJ whole genome shotgun (WGS) entry which is preliminary data.</text>
</comment>
<dbReference type="Proteomes" id="UP000838100">
    <property type="component" value="Unassembled WGS sequence"/>
</dbReference>
<dbReference type="SUPFAM" id="SSF51905">
    <property type="entry name" value="FAD/NAD(P)-binding domain"/>
    <property type="match status" value="1"/>
</dbReference>
<dbReference type="Pfam" id="PF01266">
    <property type="entry name" value="DAO"/>
    <property type="match status" value="1"/>
</dbReference>
<protein>
    <submittedName>
        <fullName evidence="3">FAD-dependent oxidoreductase</fullName>
        <ecNumber evidence="3">1.-.-.-</ecNumber>
    </submittedName>
</protein>
<evidence type="ECO:0000313" key="4">
    <source>
        <dbReference type="Proteomes" id="UP000838100"/>
    </source>
</evidence>
<dbReference type="EMBL" id="CAKLPX010000004">
    <property type="protein sequence ID" value="CAH0992825.1"/>
    <property type="molecule type" value="Genomic_DNA"/>
</dbReference>
<dbReference type="EC" id="1.-.-.-" evidence="3"/>
<evidence type="ECO:0000259" key="2">
    <source>
        <dbReference type="Pfam" id="PF01266"/>
    </source>
</evidence>
<name>A0ABM9AHW4_9GAMM</name>
<evidence type="ECO:0000256" key="1">
    <source>
        <dbReference type="ARBA" id="ARBA00023002"/>
    </source>
</evidence>
<reference evidence="3" key="1">
    <citation type="submission" date="2021-12" db="EMBL/GenBank/DDBJ databases">
        <authorList>
            <person name="Rodrigo-Torres L."/>
            <person name="Arahal R. D."/>
            <person name="Lucena T."/>
        </authorList>
    </citation>
    <scope>NUCLEOTIDE SEQUENCE</scope>
    <source>
        <strain evidence="3">CECT 8267</strain>
    </source>
</reference>
<feature type="domain" description="FAD dependent oxidoreductase" evidence="2">
    <location>
        <begin position="8"/>
        <end position="310"/>
    </location>
</feature>
<dbReference type="RefSeq" id="WP_237445512.1">
    <property type="nucleotide sequence ID" value="NZ_CAKLPX010000004.1"/>
</dbReference>